<protein>
    <submittedName>
        <fullName evidence="1">DUF4442 domain-containing protein</fullName>
    </submittedName>
</protein>
<evidence type="ECO:0000313" key="1">
    <source>
        <dbReference type="EMBL" id="GGA92312.1"/>
    </source>
</evidence>
<gene>
    <name evidence="1" type="ORF">GCM10007414_01200</name>
</gene>
<dbReference type="InterPro" id="IPR029069">
    <property type="entry name" value="HotDog_dom_sf"/>
</dbReference>
<accession>A0ABQ1HVL1</accession>
<proteinExistence type="predicted"/>
<dbReference type="InterPro" id="IPR027961">
    <property type="entry name" value="DUF4442"/>
</dbReference>
<comment type="caution">
    <text evidence="1">The sequence shown here is derived from an EMBL/GenBank/DDBJ whole genome shotgun (WGS) entry which is preliminary data.</text>
</comment>
<dbReference type="Proteomes" id="UP000651977">
    <property type="component" value="Unassembled WGS sequence"/>
</dbReference>
<dbReference type="RefSeq" id="WP_188407240.1">
    <property type="nucleotide sequence ID" value="NZ_BMDY01000001.1"/>
</dbReference>
<dbReference type="EMBL" id="BMDY01000001">
    <property type="protein sequence ID" value="GGA92312.1"/>
    <property type="molecule type" value="Genomic_DNA"/>
</dbReference>
<sequence length="162" mass="18731">MDLLLKNAFVAKTLLNLWPPFWGAGIKIENLSREFTVCRVRLAFRWWNKNANRSQFGGAIFSMTDPIYPLMLMAILGNRYHVWDSEASIKFVTPGRSKVFAEFQLDQQFIQQIVAQAANGEKYTPTVSTKVFDEQGKLIAVVTRRLYIRLKREYRPAVQQLA</sequence>
<name>A0ABQ1HVL1_9ALTE</name>
<dbReference type="SUPFAM" id="SSF54637">
    <property type="entry name" value="Thioesterase/thiol ester dehydrase-isomerase"/>
    <property type="match status" value="1"/>
</dbReference>
<dbReference type="Pfam" id="PF14539">
    <property type="entry name" value="DUF4442"/>
    <property type="match status" value="1"/>
</dbReference>
<dbReference type="Gene3D" id="3.10.129.10">
    <property type="entry name" value="Hotdog Thioesterase"/>
    <property type="match status" value="1"/>
</dbReference>
<evidence type="ECO:0000313" key="2">
    <source>
        <dbReference type="Proteomes" id="UP000651977"/>
    </source>
</evidence>
<keyword evidence="2" id="KW-1185">Reference proteome</keyword>
<reference evidence="2" key="1">
    <citation type="journal article" date="2019" name="Int. J. Syst. Evol. Microbiol.">
        <title>The Global Catalogue of Microorganisms (GCM) 10K type strain sequencing project: providing services to taxonomists for standard genome sequencing and annotation.</title>
        <authorList>
            <consortium name="The Broad Institute Genomics Platform"/>
            <consortium name="The Broad Institute Genome Sequencing Center for Infectious Disease"/>
            <person name="Wu L."/>
            <person name="Ma J."/>
        </authorList>
    </citation>
    <scope>NUCLEOTIDE SEQUENCE [LARGE SCALE GENOMIC DNA]</scope>
    <source>
        <strain evidence="2">CGMCC 1.10131</strain>
    </source>
</reference>
<organism evidence="1 2">
    <name type="scientific">Agarivorans gilvus</name>
    <dbReference type="NCBI Taxonomy" id="680279"/>
    <lineage>
        <taxon>Bacteria</taxon>
        <taxon>Pseudomonadati</taxon>
        <taxon>Pseudomonadota</taxon>
        <taxon>Gammaproteobacteria</taxon>
        <taxon>Alteromonadales</taxon>
        <taxon>Alteromonadaceae</taxon>
        <taxon>Agarivorans</taxon>
    </lineage>
</organism>